<organism evidence="6 7">
    <name type="scientific">Candidatus Eisenbergiella merdipullorum</name>
    <dbReference type="NCBI Taxonomy" id="2838553"/>
    <lineage>
        <taxon>Bacteria</taxon>
        <taxon>Bacillati</taxon>
        <taxon>Bacillota</taxon>
        <taxon>Clostridia</taxon>
        <taxon>Lachnospirales</taxon>
        <taxon>Lachnospiraceae</taxon>
        <taxon>Eisenbergiella</taxon>
    </lineage>
</organism>
<dbReference type="SMART" id="SM00342">
    <property type="entry name" value="HTH_ARAC"/>
    <property type="match status" value="1"/>
</dbReference>
<proteinExistence type="predicted"/>
<dbReference type="PROSITE" id="PS00041">
    <property type="entry name" value="HTH_ARAC_FAMILY_1"/>
    <property type="match status" value="1"/>
</dbReference>
<name>A0A9D2I5W8_9FIRM</name>
<dbReference type="GO" id="GO:0003700">
    <property type="term" value="F:DNA-binding transcription factor activity"/>
    <property type="evidence" value="ECO:0007669"/>
    <property type="project" value="InterPro"/>
</dbReference>
<dbReference type="Gene3D" id="1.10.10.60">
    <property type="entry name" value="Homeodomain-like"/>
    <property type="match status" value="2"/>
</dbReference>
<dbReference type="SUPFAM" id="SSF46689">
    <property type="entry name" value="Homeodomain-like"/>
    <property type="match status" value="2"/>
</dbReference>
<dbReference type="AlphaFoldDB" id="A0A9D2I5W8"/>
<reference evidence="6" key="1">
    <citation type="journal article" date="2021" name="PeerJ">
        <title>Extensive microbial diversity within the chicken gut microbiome revealed by metagenomics and culture.</title>
        <authorList>
            <person name="Gilroy R."/>
            <person name="Ravi A."/>
            <person name="Getino M."/>
            <person name="Pursley I."/>
            <person name="Horton D.L."/>
            <person name="Alikhan N.F."/>
            <person name="Baker D."/>
            <person name="Gharbi K."/>
            <person name="Hall N."/>
            <person name="Watson M."/>
            <person name="Adriaenssens E.M."/>
            <person name="Foster-Nyarko E."/>
            <person name="Jarju S."/>
            <person name="Secka A."/>
            <person name="Antonio M."/>
            <person name="Oren A."/>
            <person name="Chaudhuri R.R."/>
            <person name="La Ragione R."/>
            <person name="Hildebrand F."/>
            <person name="Pallen M.J."/>
        </authorList>
    </citation>
    <scope>NUCLEOTIDE SEQUENCE</scope>
    <source>
        <strain evidence="6">CHK179-7159</strain>
    </source>
</reference>
<protein>
    <submittedName>
        <fullName evidence="6">Helix-turn-helix domain-containing protein</fullName>
    </submittedName>
</protein>
<dbReference type="PROSITE" id="PS01124">
    <property type="entry name" value="HTH_ARAC_FAMILY_2"/>
    <property type="match status" value="1"/>
</dbReference>
<dbReference type="InterPro" id="IPR014710">
    <property type="entry name" value="RmlC-like_jellyroll"/>
</dbReference>
<keyword evidence="1" id="KW-0805">Transcription regulation</keyword>
<evidence type="ECO:0000313" key="6">
    <source>
        <dbReference type="EMBL" id="HJA93326.1"/>
    </source>
</evidence>
<dbReference type="Pfam" id="PF12833">
    <property type="entry name" value="HTH_18"/>
    <property type="match status" value="1"/>
</dbReference>
<dbReference type="PANTHER" id="PTHR43280:SF28">
    <property type="entry name" value="HTH-TYPE TRANSCRIPTIONAL ACTIVATOR RHAS"/>
    <property type="match status" value="1"/>
</dbReference>
<dbReference type="PANTHER" id="PTHR43280">
    <property type="entry name" value="ARAC-FAMILY TRANSCRIPTIONAL REGULATOR"/>
    <property type="match status" value="1"/>
</dbReference>
<dbReference type="CDD" id="cd02208">
    <property type="entry name" value="cupin_RmlC-like"/>
    <property type="match status" value="1"/>
</dbReference>
<evidence type="ECO:0000259" key="5">
    <source>
        <dbReference type="PROSITE" id="PS01124"/>
    </source>
</evidence>
<reference evidence="6" key="2">
    <citation type="submission" date="2021-04" db="EMBL/GenBank/DDBJ databases">
        <authorList>
            <person name="Gilroy R."/>
        </authorList>
    </citation>
    <scope>NUCLEOTIDE SEQUENCE</scope>
    <source>
        <strain evidence="6">CHK179-7159</strain>
    </source>
</reference>
<dbReference type="PRINTS" id="PR00032">
    <property type="entry name" value="HTHARAC"/>
</dbReference>
<evidence type="ECO:0000256" key="1">
    <source>
        <dbReference type="ARBA" id="ARBA00023015"/>
    </source>
</evidence>
<dbReference type="GO" id="GO:0043565">
    <property type="term" value="F:sequence-specific DNA binding"/>
    <property type="evidence" value="ECO:0007669"/>
    <property type="project" value="InterPro"/>
</dbReference>
<dbReference type="InterPro" id="IPR013096">
    <property type="entry name" value="Cupin_2"/>
</dbReference>
<dbReference type="SUPFAM" id="SSF51215">
    <property type="entry name" value="Regulatory protein AraC"/>
    <property type="match status" value="1"/>
</dbReference>
<dbReference type="Proteomes" id="UP000886858">
    <property type="component" value="Unassembled WGS sequence"/>
</dbReference>
<keyword evidence="3" id="KW-0804">Transcription</keyword>
<sequence>MKDPETVMKNPGFLHEVKQESVQHGDPRFPCAGYLDRYQNAEDSWPWHWHEELETVWVTEGTVSVFIHAQPARPLFLHPGEGIFINRRVPHAYRGTDGEPSLMPNILVRPSLIYGSRDSVYWESYLKPLLLAPAFSHVLLTPAVPWQETFLTLFQKAFTLLSERPFGYEFHVRSALSEALLLLCQNMPEATDFSEENVLHQADADRIRQMLSFVQEHFSEPLSLQQLADSAFLSRRECLRCFQRTIGISPVQYIIDLRVRKARQLLLETSMPLLDICTECGFQNQSYFIKTFRERTGLSPAKYRRLSGWNAGVPAASPAESSGHRAKQAAAPAP</sequence>
<evidence type="ECO:0000256" key="4">
    <source>
        <dbReference type="SAM" id="MobiDB-lite"/>
    </source>
</evidence>
<dbReference type="Gene3D" id="2.60.120.10">
    <property type="entry name" value="Jelly Rolls"/>
    <property type="match status" value="1"/>
</dbReference>
<dbReference type="Pfam" id="PF07883">
    <property type="entry name" value="Cupin_2"/>
    <property type="match status" value="1"/>
</dbReference>
<evidence type="ECO:0000256" key="2">
    <source>
        <dbReference type="ARBA" id="ARBA00023125"/>
    </source>
</evidence>
<dbReference type="InterPro" id="IPR018060">
    <property type="entry name" value="HTH_AraC"/>
</dbReference>
<dbReference type="EMBL" id="DWYY01000102">
    <property type="protein sequence ID" value="HJA93326.1"/>
    <property type="molecule type" value="Genomic_DNA"/>
</dbReference>
<feature type="region of interest" description="Disordered" evidence="4">
    <location>
        <begin position="315"/>
        <end position="334"/>
    </location>
</feature>
<keyword evidence="2" id="KW-0238">DNA-binding</keyword>
<dbReference type="InterPro" id="IPR018062">
    <property type="entry name" value="HTH_AraC-typ_CS"/>
</dbReference>
<dbReference type="InterPro" id="IPR009057">
    <property type="entry name" value="Homeodomain-like_sf"/>
</dbReference>
<evidence type="ECO:0000313" key="7">
    <source>
        <dbReference type="Proteomes" id="UP000886858"/>
    </source>
</evidence>
<evidence type="ECO:0000256" key="3">
    <source>
        <dbReference type="ARBA" id="ARBA00023163"/>
    </source>
</evidence>
<accession>A0A9D2I5W8</accession>
<dbReference type="InterPro" id="IPR037923">
    <property type="entry name" value="HTH-like"/>
</dbReference>
<comment type="caution">
    <text evidence="6">The sequence shown here is derived from an EMBL/GenBank/DDBJ whole genome shotgun (WGS) entry which is preliminary data.</text>
</comment>
<dbReference type="InterPro" id="IPR020449">
    <property type="entry name" value="Tscrpt_reg_AraC-type_HTH"/>
</dbReference>
<gene>
    <name evidence="6" type="ORF">H9717_09490</name>
</gene>
<feature type="domain" description="HTH araC/xylS-type" evidence="5">
    <location>
        <begin position="208"/>
        <end position="306"/>
    </location>
</feature>